<evidence type="ECO:0000313" key="2">
    <source>
        <dbReference type="Proteomes" id="UP001596169"/>
    </source>
</evidence>
<protein>
    <submittedName>
        <fullName evidence="1">Uncharacterized protein</fullName>
    </submittedName>
</protein>
<reference evidence="2" key="1">
    <citation type="journal article" date="2019" name="Int. J. Syst. Evol. Microbiol.">
        <title>The Global Catalogue of Microorganisms (GCM) 10K type strain sequencing project: providing services to taxonomists for standard genome sequencing and annotation.</title>
        <authorList>
            <consortium name="The Broad Institute Genomics Platform"/>
            <consortium name="The Broad Institute Genome Sequencing Center for Infectious Disease"/>
            <person name="Wu L."/>
            <person name="Ma J."/>
        </authorList>
    </citation>
    <scope>NUCLEOTIDE SEQUENCE [LARGE SCALE GENOMIC DNA]</scope>
    <source>
        <strain evidence="2">JCM30009</strain>
    </source>
</reference>
<comment type="caution">
    <text evidence="1">The sequence shown here is derived from an EMBL/GenBank/DDBJ whole genome shotgun (WGS) entry which is preliminary data.</text>
</comment>
<proteinExistence type="predicted"/>
<dbReference type="EMBL" id="JBHSRG010000010">
    <property type="protein sequence ID" value="MFC6122810.1"/>
    <property type="molecule type" value="Genomic_DNA"/>
</dbReference>
<evidence type="ECO:0000313" key="1">
    <source>
        <dbReference type="EMBL" id="MFC6122810.1"/>
    </source>
</evidence>
<keyword evidence="2" id="KW-1185">Reference proteome</keyword>
<dbReference type="RefSeq" id="WP_103245720.1">
    <property type="nucleotide sequence ID" value="NZ_JBHSRG010000010.1"/>
</dbReference>
<accession>A0ABW1Q2Y0</accession>
<gene>
    <name evidence="1" type="ORF">ACFPZP_17280</name>
</gene>
<dbReference type="Proteomes" id="UP001596169">
    <property type="component" value="Unassembled WGS sequence"/>
</dbReference>
<sequence>MAIIIIFSQRAIPDKCTTAASISLQKLYCRWVYKDKQEKYICKVEKHISEMGVFAEIDLFKLLTGNKGGGKDDPLFIVADHPLYSL</sequence>
<name>A0ABW1Q2Y0_9ENTR</name>
<organism evidence="1 2">
    <name type="scientific">Citrobacter bitternis</name>
    <dbReference type="NCBI Taxonomy" id="1585982"/>
    <lineage>
        <taxon>Bacteria</taxon>
        <taxon>Pseudomonadati</taxon>
        <taxon>Pseudomonadota</taxon>
        <taxon>Gammaproteobacteria</taxon>
        <taxon>Enterobacterales</taxon>
        <taxon>Enterobacteriaceae</taxon>
        <taxon>Citrobacter</taxon>
    </lineage>
</organism>